<dbReference type="InterPro" id="IPR013132">
    <property type="entry name" value="PseI/NeuA/B-like_N"/>
</dbReference>
<keyword evidence="3" id="KW-1185">Reference proteome</keyword>
<reference evidence="2" key="1">
    <citation type="submission" date="2022-08" db="EMBL/GenBank/DDBJ databases">
        <title>Nisaea acidiphila sp. nov., isolated from a marine algal debris and emended description of the genus Nisaea Urios et al. 2008.</title>
        <authorList>
            <person name="Kwon K."/>
        </authorList>
    </citation>
    <scope>NUCLEOTIDE SEQUENCE</scope>
    <source>
        <strain evidence="2">MEBiC11861</strain>
    </source>
</reference>
<dbReference type="SUPFAM" id="SSF51269">
    <property type="entry name" value="AFP III-like domain"/>
    <property type="match status" value="1"/>
</dbReference>
<evidence type="ECO:0000313" key="3">
    <source>
        <dbReference type="Proteomes" id="UP001060336"/>
    </source>
</evidence>
<dbReference type="RefSeq" id="WP_257770920.1">
    <property type="nucleotide sequence ID" value="NZ_CP102480.1"/>
</dbReference>
<keyword evidence="2" id="KW-0808">Transferase</keyword>
<protein>
    <submittedName>
        <fullName evidence="2">Pseudaminic acid synthase</fullName>
        <ecNumber evidence="2">2.5.1.97</ecNumber>
    </submittedName>
</protein>
<dbReference type="EC" id="2.5.1.97" evidence="2"/>
<accession>A0A9J7AXB9</accession>
<dbReference type="InterPro" id="IPR051690">
    <property type="entry name" value="PseI-like"/>
</dbReference>
<dbReference type="InterPro" id="IPR006190">
    <property type="entry name" value="SAF_AFP_Neu5Ac"/>
</dbReference>
<dbReference type="InterPro" id="IPR036732">
    <property type="entry name" value="AFP_Neu5c_C_sf"/>
</dbReference>
<dbReference type="CDD" id="cd11615">
    <property type="entry name" value="SAF_NeuB_like"/>
    <property type="match status" value="1"/>
</dbReference>
<dbReference type="InterPro" id="IPR013974">
    <property type="entry name" value="SAF"/>
</dbReference>
<proteinExistence type="predicted"/>
<gene>
    <name evidence="2" type="primary">pseI</name>
    <name evidence="2" type="ORF">NUH88_06990</name>
</gene>
<dbReference type="KEGG" id="naci:NUH88_06990"/>
<name>A0A9J7AXB9_9PROT</name>
<sequence length="353" mass="38142">MAKDFKIDGRPVGPEHPPYVVAEMSGNHNGEIGRALALIDAAKEAGADAVKIQTYRADTITIDHDGPEFMIHSGLWAGRRLFELYEEAHTPWEWHAELFQHARKIGITLFSAPFDPTAVELLQSLGCPAFKIASPEIVDLDLVERCARTGKPLIISTGMASLEEIEDAVATARGAGAKDILVLHCISGYPTPVDQANLATIPDLASRLDVAIGLSDHTMDTVVAEAAVAMGAVLVEKHFTLRRADGGVDSAFSLEPEDLATLVRNLRTAFDARGKPNYRPTDAEKEMLSMRRSLYVVADIAAGEALTEANIRSIRPANGLPPKYLRQVIGKTATRQLKRGEPLAADMVSGFAT</sequence>
<dbReference type="InterPro" id="IPR020030">
    <property type="entry name" value="Pseudaminic_synth_PseI"/>
</dbReference>
<evidence type="ECO:0000313" key="2">
    <source>
        <dbReference type="EMBL" id="UUX51434.1"/>
    </source>
</evidence>
<dbReference type="InterPro" id="IPR057736">
    <property type="entry name" value="SAF_PseI/NeuA/NeuB"/>
</dbReference>
<dbReference type="Proteomes" id="UP001060336">
    <property type="component" value="Chromosome"/>
</dbReference>
<dbReference type="PANTHER" id="PTHR42966">
    <property type="entry name" value="N-ACETYLNEURAMINATE SYNTHASE"/>
    <property type="match status" value="1"/>
</dbReference>
<dbReference type="Gene3D" id="3.90.1210.10">
    <property type="entry name" value="Antifreeze-like/N-acetylneuraminic acid synthase C-terminal domain"/>
    <property type="match status" value="1"/>
</dbReference>
<dbReference type="NCBIfam" id="TIGR03586">
    <property type="entry name" value="PseI"/>
    <property type="match status" value="1"/>
</dbReference>
<organism evidence="2 3">
    <name type="scientific">Nisaea acidiphila</name>
    <dbReference type="NCBI Taxonomy" id="1862145"/>
    <lineage>
        <taxon>Bacteria</taxon>
        <taxon>Pseudomonadati</taxon>
        <taxon>Pseudomonadota</taxon>
        <taxon>Alphaproteobacteria</taxon>
        <taxon>Rhodospirillales</taxon>
        <taxon>Thalassobaculaceae</taxon>
        <taxon>Nisaea</taxon>
    </lineage>
</organism>
<dbReference type="AlphaFoldDB" id="A0A9J7AXB9"/>
<dbReference type="InterPro" id="IPR013785">
    <property type="entry name" value="Aldolase_TIM"/>
</dbReference>
<dbReference type="Pfam" id="PF08666">
    <property type="entry name" value="SAF"/>
    <property type="match status" value="1"/>
</dbReference>
<feature type="domain" description="AFP-like" evidence="1">
    <location>
        <begin position="293"/>
        <end position="351"/>
    </location>
</feature>
<dbReference type="Pfam" id="PF03102">
    <property type="entry name" value="NeuB"/>
    <property type="match status" value="1"/>
</dbReference>
<dbReference type="PANTHER" id="PTHR42966:SF2">
    <property type="entry name" value="PSEUDAMINIC ACID SYNTHASE"/>
    <property type="match status" value="1"/>
</dbReference>
<dbReference type="GO" id="GO:0047444">
    <property type="term" value="F:N-acylneuraminate-9-phosphate synthase activity"/>
    <property type="evidence" value="ECO:0007669"/>
    <property type="project" value="TreeGrafter"/>
</dbReference>
<evidence type="ECO:0000259" key="1">
    <source>
        <dbReference type="PROSITE" id="PS50844"/>
    </source>
</evidence>
<dbReference type="SMART" id="SM00858">
    <property type="entry name" value="SAF"/>
    <property type="match status" value="1"/>
</dbReference>
<dbReference type="GO" id="GO:0016051">
    <property type="term" value="P:carbohydrate biosynthetic process"/>
    <property type="evidence" value="ECO:0007669"/>
    <property type="project" value="InterPro"/>
</dbReference>
<dbReference type="Gene3D" id="3.20.20.70">
    <property type="entry name" value="Aldolase class I"/>
    <property type="match status" value="1"/>
</dbReference>
<dbReference type="SUPFAM" id="SSF51569">
    <property type="entry name" value="Aldolase"/>
    <property type="match status" value="1"/>
</dbReference>
<dbReference type="PROSITE" id="PS50844">
    <property type="entry name" value="AFP_LIKE"/>
    <property type="match status" value="1"/>
</dbReference>
<dbReference type="EMBL" id="CP102480">
    <property type="protein sequence ID" value="UUX51434.1"/>
    <property type="molecule type" value="Genomic_DNA"/>
</dbReference>